<reference evidence="1 2" key="1">
    <citation type="submission" date="2020-02" db="EMBL/GenBank/DDBJ databases">
        <title>Draft genome sequence of Haematococcus lacustris strain NIES-144.</title>
        <authorList>
            <person name="Morimoto D."/>
            <person name="Nakagawa S."/>
            <person name="Yoshida T."/>
            <person name="Sawayama S."/>
        </authorList>
    </citation>
    <scope>NUCLEOTIDE SEQUENCE [LARGE SCALE GENOMIC DNA]</scope>
    <source>
        <strain evidence="1 2">NIES-144</strain>
    </source>
</reference>
<accession>A0A699ZYJ6</accession>
<organism evidence="1 2">
    <name type="scientific">Haematococcus lacustris</name>
    <name type="common">Green alga</name>
    <name type="synonym">Haematococcus pluvialis</name>
    <dbReference type="NCBI Taxonomy" id="44745"/>
    <lineage>
        <taxon>Eukaryota</taxon>
        <taxon>Viridiplantae</taxon>
        <taxon>Chlorophyta</taxon>
        <taxon>core chlorophytes</taxon>
        <taxon>Chlorophyceae</taxon>
        <taxon>CS clade</taxon>
        <taxon>Chlamydomonadales</taxon>
        <taxon>Haematococcaceae</taxon>
        <taxon>Haematococcus</taxon>
    </lineage>
</organism>
<evidence type="ECO:0000313" key="2">
    <source>
        <dbReference type="Proteomes" id="UP000485058"/>
    </source>
</evidence>
<feature type="non-terminal residue" evidence="1">
    <location>
        <position position="1"/>
    </location>
</feature>
<protein>
    <submittedName>
        <fullName evidence="1">Phosphoglycerate mutase family protein</fullName>
    </submittedName>
</protein>
<keyword evidence="2" id="KW-1185">Reference proteome</keyword>
<evidence type="ECO:0000313" key="1">
    <source>
        <dbReference type="EMBL" id="GFH24769.1"/>
    </source>
</evidence>
<sequence>MCVGHNKGWEEAASSWSGRAIKLGTATAALLQVVAASWSEALAEDGTGKWECVAIVGADV</sequence>
<dbReference type="EMBL" id="BLLF01002627">
    <property type="protein sequence ID" value="GFH24769.1"/>
    <property type="molecule type" value="Genomic_DNA"/>
</dbReference>
<proteinExistence type="predicted"/>
<comment type="caution">
    <text evidence="1">The sequence shown here is derived from an EMBL/GenBank/DDBJ whole genome shotgun (WGS) entry which is preliminary data.</text>
</comment>
<gene>
    <name evidence="1" type="ORF">HaLaN_22623</name>
</gene>
<dbReference type="PANTHER" id="PTHR47623">
    <property type="entry name" value="OS09G0287300 PROTEIN"/>
    <property type="match status" value="1"/>
</dbReference>
<dbReference type="AlphaFoldDB" id="A0A699ZYJ6"/>
<dbReference type="PANTHER" id="PTHR47623:SF1">
    <property type="entry name" value="OS09G0287300 PROTEIN"/>
    <property type="match status" value="1"/>
</dbReference>
<dbReference type="Proteomes" id="UP000485058">
    <property type="component" value="Unassembled WGS sequence"/>
</dbReference>
<name>A0A699ZYJ6_HAELA</name>